<dbReference type="Proteomes" id="UP000622552">
    <property type="component" value="Unassembled WGS sequence"/>
</dbReference>
<keyword evidence="1 4" id="KW-0812">Transmembrane</keyword>
<dbReference type="InterPro" id="IPR003660">
    <property type="entry name" value="HAMP_dom"/>
</dbReference>
<evidence type="ECO:0000256" key="2">
    <source>
        <dbReference type="ARBA" id="ARBA00022989"/>
    </source>
</evidence>
<feature type="region of interest" description="Disordered" evidence="3">
    <location>
        <begin position="239"/>
        <end position="280"/>
    </location>
</feature>
<keyword evidence="7" id="KW-1185">Reference proteome</keyword>
<comment type="caution">
    <text evidence="6">The sequence shown here is derived from an EMBL/GenBank/DDBJ whole genome shotgun (WGS) entry which is preliminary data.</text>
</comment>
<organism evidence="6 7">
    <name type="scientific">Longispora fulva</name>
    <dbReference type="NCBI Taxonomy" id="619741"/>
    <lineage>
        <taxon>Bacteria</taxon>
        <taxon>Bacillati</taxon>
        <taxon>Actinomycetota</taxon>
        <taxon>Actinomycetes</taxon>
        <taxon>Micromonosporales</taxon>
        <taxon>Micromonosporaceae</taxon>
        <taxon>Longispora</taxon>
    </lineage>
</organism>
<evidence type="ECO:0000256" key="1">
    <source>
        <dbReference type="ARBA" id="ARBA00022692"/>
    </source>
</evidence>
<dbReference type="CDD" id="cd06225">
    <property type="entry name" value="HAMP"/>
    <property type="match status" value="1"/>
</dbReference>
<dbReference type="Pfam" id="PF00672">
    <property type="entry name" value="HAMP"/>
    <property type="match status" value="1"/>
</dbReference>
<dbReference type="PROSITE" id="PS50885">
    <property type="entry name" value="HAMP"/>
    <property type="match status" value="1"/>
</dbReference>
<keyword evidence="4" id="KW-0472">Membrane</keyword>
<feature type="domain" description="HAMP" evidence="5">
    <location>
        <begin position="707"/>
        <end position="744"/>
    </location>
</feature>
<evidence type="ECO:0000259" key="5">
    <source>
        <dbReference type="PROSITE" id="PS50885"/>
    </source>
</evidence>
<accession>A0A8J7GH88</accession>
<reference evidence="6" key="1">
    <citation type="submission" date="2020-11" db="EMBL/GenBank/DDBJ databases">
        <title>Sequencing the genomes of 1000 actinobacteria strains.</title>
        <authorList>
            <person name="Klenk H.-P."/>
        </authorList>
    </citation>
    <scope>NUCLEOTIDE SEQUENCE</scope>
    <source>
        <strain evidence="6">DSM 45356</strain>
    </source>
</reference>
<dbReference type="AlphaFoldDB" id="A0A8J7GH88"/>
<sequence>MGSQEWRRICLDRQLPRPRLPAGVAVPSRVCALALVLVAVAGVVGLAGPAHPSVPGAVVEAQTRTTELVAGGIRTTAITGLQSLLAAAEGYAHNEAGRDPRHLAESVVGGRSTWRGSVVLDHGGTVQAYGGPVPVGSLAAGSTAAGVTSVRDAAGVHLVGFVPLADGRELVASTTLRPHLARVDAGQSLVLVPRVGGWAVAQGAAVSSDDPVLSPLVARAAADAAGRGAASVVGTAARAGAAPGPTGTAPGPGATAGAGPGPHATGGAGPAGAGGATAGGGSAVGTTVPVVSAVSTGDSGLTVVSVAHVALQPQGSPWSGLPLALSLCGVAVVCLVLGHIGIVAPLRRLRTHCSAAAIGDGGTHAPRWRTREVARIADSVRRLRRPGQPRPTRPALSTWLVAVLCAAAPIGWAVAAVAPDQGHEPPVPAQVAVDLQNQVDIVGRTVQQALDSGLAQVSTAAGAGAPGVGAGAAGAAGAGPAGAGAAGPGAAGAGASGAGAGSAGIRAQLDALAANGRFRSVYVVDATGRVTAGPAGREPLRPAGPVPPGSGVVVDERVTRVPALYAHARLAPGSDLVAEYDIRYLSALLGRADGRLRLVDERFRTWVDTEGYQAFGTVRNQRLRDAGTAAFAGRSSVGTVTVAGSRAVVTAVALDSESATRHLGLAVIAERRTGDLDLVERRERHRRLLVALAAVTVGLGGLGWHLFLVALPLRRLAGAAGRLADGDTRTPISLARQDEIGAIALCLDICRQVALYGPERLGGATRLRGAVGVPTMVLPIIPGPRGPDPVGATAPVPRARAVVPVPRAGAVVPAPRAASAAPVSRVGRR</sequence>
<feature type="compositionally biased region" description="Gly residues" evidence="3">
    <location>
        <begin position="254"/>
        <end position="280"/>
    </location>
</feature>
<dbReference type="GO" id="GO:0007165">
    <property type="term" value="P:signal transduction"/>
    <property type="evidence" value="ECO:0007669"/>
    <property type="project" value="InterPro"/>
</dbReference>
<evidence type="ECO:0000313" key="6">
    <source>
        <dbReference type="EMBL" id="MBG6136940.1"/>
    </source>
</evidence>
<feature type="transmembrane region" description="Helical" evidence="4">
    <location>
        <begin position="321"/>
        <end position="344"/>
    </location>
</feature>
<feature type="transmembrane region" description="Helical" evidence="4">
    <location>
        <begin position="688"/>
        <end position="713"/>
    </location>
</feature>
<dbReference type="EMBL" id="JADOUF010000001">
    <property type="protein sequence ID" value="MBG6136940.1"/>
    <property type="molecule type" value="Genomic_DNA"/>
</dbReference>
<dbReference type="GO" id="GO:0016020">
    <property type="term" value="C:membrane"/>
    <property type="evidence" value="ECO:0007669"/>
    <property type="project" value="InterPro"/>
</dbReference>
<dbReference type="Gene3D" id="6.10.340.10">
    <property type="match status" value="1"/>
</dbReference>
<name>A0A8J7GH88_9ACTN</name>
<evidence type="ECO:0000313" key="7">
    <source>
        <dbReference type="Proteomes" id="UP000622552"/>
    </source>
</evidence>
<feature type="region of interest" description="Disordered" evidence="3">
    <location>
        <begin position="469"/>
        <end position="493"/>
    </location>
</feature>
<evidence type="ECO:0000256" key="3">
    <source>
        <dbReference type="SAM" id="MobiDB-lite"/>
    </source>
</evidence>
<protein>
    <recommendedName>
        <fullName evidence="5">HAMP domain-containing protein</fullName>
    </recommendedName>
</protein>
<feature type="compositionally biased region" description="Low complexity" evidence="3">
    <location>
        <begin position="239"/>
        <end position="253"/>
    </location>
</feature>
<keyword evidence="2 4" id="KW-1133">Transmembrane helix</keyword>
<dbReference type="SUPFAM" id="SSF158472">
    <property type="entry name" value="HAMP domain-like"/>
    <property type="match status" value="1"/>
</dbReference>
<dbReference type="RefSeq" id="WP_197003854.1">
    <property type="nucleotide sequence ID" value="NZ_BONS01000022.1"/>
</dbReference>
<evidence type="ECO:0000256" key="4">
    <source>
        <dbReference type="SAM" id="Phobius"/>
    </source>
</evidence>
<proteinExistence type="predicted"/>
<gene>
    <name evidence="6" type="ORF">IW245_003134</name>
</gene>